<organism evidence="2 3">
    <name type="scientific">Arachidicoccus ginsenosidivorans</name>
    <dbReference type="NCBI Taxonomy" id="496057"/>
    <lineage>
        <taxon>Bacteria</taxon>
        <taxon>Pseudomonadati</taxon>
        <taxon>Bacteroidota</taxon>
        <taxon>Chitinophagia</taxon>
        <taxon>Chitinophagales</taxon>
        <taxon>Chitinophagaceae</taxon>
        <taxon>Arachidicoccus</taxon>
    </lineage>
</organism>
<dbReference type="PROSITE" id="PS51502">
    <property type="entry name" value="S_R_A_B_BARREL"/>
    <property type="match status" value="1"/>
</dbReference>
<dbReference type="EMBL" id="CP042434">
    <property type="protein sequence ID" value="QEC70628.1"/>
    <property type="molecule type" value="Genomic_DNA"/>
</dbReference>
<proteinExistence type="predicted"/>
<dbReference type="SMART" id="SM00886">
    <property type="entry name" value="Dabb"/>
    <property type="match status" value="1"/>
</dbReference>
<gene>
    <name evidence="2" type="ORF">FSB73_01860</name>
</gene>
<dbReference type="InterPro" id="IPR011008">
    <property type="entry name" value="Dimeric_a/b-barrel"/>
</dbReference>
<evidence type="ECO:0000259" key="1">
    <source>
        <dbReference type="PROSITE" id="PS51502"/>
    </source>
</evidence>
<dbReference type="InterPro" id="IPR013097">
    <property type="entry name" value="Dabb"/>
</dbReference>
<name>A0A5B8VK22_9BACT</name>
<protein>
    <submittedName>
        <fullName evidence="2">Dabb family protein</fullName>
    </submittedName>
</protein>
<dbReference type="RefSeq" id="WP_146779891.1">
    <property type="nucleotide sequence ID" value="NZ_CP042434.1"/>
</dbReference>
<dbReference type="OrthoDB" id="7189263at2"/>
<dbReference type="AlphaFoldDB" id="A0A5B8VK22"/>
<dbReference type="Gene3D" id="3.30.70.100">
    <property type="match status" value="1"/>
</dbReference>
<evidence type="ECO:0000313" key="3">
    <source>
        <dbReference type="Proteomes" id="UP000321291"/>
    </source>
</evidence>
<dbReference type="KEGG" id="agi:FSB73_01860"/>
<accession>A0A5B8VK22</accession>
<sequence>MSKFVHVVNFWLKKDLNEQDKAAFVEGVTSLGQIKDLATFHIGQPASTSRPVIDSSYDYCLVCTFQSQQDHDAYQVDPIHDVFRDECAKYWDKVLIYDSVGI</sequence>
<dbReference type="SUPFAM" id="SSF54909">
    <property type="entry name" value="Dimeric alpha+beta barrel"/>
    <property type="match status" value="1"/>
</dbReference>
<keyword evidence="3" id="KW-1185">Reference proteome</keyword>
<dbReference type="Pfam" id="PF07876">
    <property type="entry name" value="Dabb"/>
    <property type="match status" value="1"/>
</dbReference>
<reference evidence="2 3" key="1">
    <citation type="journal article" date="2017" name="Int. J. Syst. Evol. Microbiol.">
        <title>Arachidicoccus ginsenosidivorans sp. nov., with ginsenoside-converting activity isolated from ginseng cultivating soil.</title>
        <authorList>
            <person name="Siddiqi M.Z."/>
            <person name="Aslam Z."/>
            <person name="Im W.T."/>
        </authorList>
    </citation>
    <scope>NUCLEOTIDE SEQUENCE [LARGE SCALE GENOMIC DNA]</scope>
    <source>
        <strain evidence="2 3">Gsoil 809</strain>
    </source>
</reference>
<dbReference type="Proteomes" id="UP000321291">
    <property type="component" value="Chromosome"/>
</dbReference>
<feature type="domain" description="Stress-response A/B barrel" evidence="1">
    <location>
        <begin position="4"/>
        <end position="99"/>
    </location>
</feature>
<evidence type="ECO:0000313" key="2">
    <source>
        <dbReference type="EMBL" id="QEC70628.1"/>
    </source>
</evidence>